<organism evidence="3 4">
    <name type="scientific">Halovenus carboxidivorans</name>
    <dbReference type="NCBI Taxonomy" id="2692199"/>
    <lineage>
        <taxon>Archaea</taxon>
        <taxon>Methanobacteriati</taxon>
        <taxon>Methanobacteriota</taxon>
        <taxon>Stenosarchaea group</taxon>
        <taxon>Halobacteria</taxon>
        <taxon>Halobacteriales</taxon>
        <taxon>Haloarculaceae</taxon>
        <taxon>Halovenus</taxon>
    </lineage>
</organism>
<keyword evidence="1" id="KW-1133">Transmembrane helix</keyword>
<keyword evidence="1" id="KW-0472">Membrane</keyword>
<evidence type="ECO:0000259" key="2">
    <source>
        <dbReference type="Pfam" id="PF24035"/>
    </source>
</evidence>
<keyword evidence="1" id="KW-0812">Transmembrane</keyword>
<evidence type="ECO:0000256" key="1">
    <source>
        <dbReference type="SAM" id="Phobius"/>
    </source>
</evidence>
<reference evidence="3 4" key="1">
    <citation type="submission" date="2019-12" db="EMBL/GenBank/DDBJ databases">
        <title>Isolation and characterization of three novel carbon monoxide-oxidizing members of Halobacteria from salione crusts and soils.</title>
        <authorList>
            <person name="Myers M.R."/>
            <person name="King G.M."/>
        </authorList>
    </citation>
    <scope>NUCLEOTIDE SEQUENCE [LARGE SCALE GENOMIC DNA]</scope>
    <source>
        <strain evidence="3 4">WSH3</strain>
    </source>
</reference>
<feature type="transmembrane region" description="Helical" evidence="1">
    <location>
        <begin position="140"/>
        <end position="159"/>
    </location>
</feature>
<name>A0A6B0T4I9_9EURY</name>
<protein>
    <recommendedName>
        <fullName evidence="2">DUF7344 domain-containing protein</fullName>
    </recommendedName>
</protein>
<dbReference type="AlphaFoldDB" id="A0A6B0T4I9"/>
<feature type="domain" description="DUF7344" evidence="2">
    <location>
        <begin position="14"/>
        <end position="92"/>
    </location>
</feature>
<proteinExistence type="predicted"/>
<dbReference type="InterPro" id="IPR055768">
    <property type="entry name" value="DUF7344"/>
</dbReference>
<feature type="transmembrane region" description="Helical" evidence="1">
    <location>
        <begin position="116"/>
        <end position="134"/>
    </location>
</feature>
<dbReference type="OrthoDB" id="331021at2157"/>
<sequence>MGTSESDLSQDVVFDILSSPRRRYVLYHLRTTGETVQLTDLAEEVAAWENDTDPSEITEQERKRVYVSLYQTHIPRLAEVGLIEYDKDTGEIALADQARDIDRYLDANSRYPWQRIYLVLAGLSAALLAVTVVVDPIPELAVSAIIVFAFLMTVIVHVVTRLRKRRSVPDELSMK</sequence>
<dbReference type="InterPro" id="IPR036388">
    <property type="entry name" value="WH-like_DNA-bd_sf"/>
</dbReference>
<gene>
    <name evidence="3" type="ORF">GRX03_15345</name>
</gene>
<comment type="caution">
    <text evidence="3">The sequence shown here is derived from an EMBL/GenBank/DDBJ whole genome shotgun (WGS) entry which is preliminary data.</text>
</comment>
<evidence type="ECO:0000313" key="3">
    <source>
        <dbReference type="EMBL" id="MXR52974.1"/>
    </source>
</evidence>
<dbReference type="Gene3D" id="1.10.10.10">
    <property type="entry name" value="Winged helix-like DNA-binding domain superfamily/Winged helix DNA-binding domain"/>
    <property type="match status" value="1"/>
</dbReference>
<dbReference type="Pfam" id="PF24035">
    <property type="entry name" value="DUF7344"/>
    <property type="match status" value="1"/>
</dbReference>
<accession>A0A6B0T4I9</accession>
<evidence type="ECO:0000313" key="4">
    <source>
        <dbReference type="Proteomes" id="UP000466535"/>
    </source>
</evidence>
<dbReference type="EMBL" id="WUUT01000007">
    <property type="protein sequence ID" value="MXR52974.1"/>
    <property type="molecule type" value="Genomic_DNA"/>
</dbReference>
<dbReference type="RefSeq" id="WP_159765163.1">
    <property type="nucleotide sequence ID" value="NZ_WUUT01000007.1"/>
</dbReference>
<dbReference type="Proteomes" id="UP000466535">
    <property type="component" value="Unassembled WGS sequence"/>
</dbReference>
<keyword evidence="4" id="KW-1185">Reference proteome</keyword>